<dbReference type="InterPro" id="IPR007145">
    <property type="entry name" value="MAP65_Ase1_PRC1"/>
</dbReference>
<keyword evidence="7" id="KW-0206">Cytoskeleton</keyword>
<dbReference type="EMBL" id="JACGWM010000008">
    <property type="protein sequence ID" value="KAL0357771.1"/>
    <property type="molecule type" value="Genomic_DNA"/>
</dbReference>
<dbReference type="GO" id="GO:0005634">
    <property type="term" value="C:nucleus"/>
    <property type="evidence" value="ECO:0007669"/>
    <property type="project" value="UniProtKB-SubCell"/>
</dbReference>
<dbReference type="GO" id="GO:0005737">
    <property type="term" value="C:cytoplasm"/>
    <property type="evidence" value="ECO:0007669"/>
    <property type="project" value="TreeGrafter"/>
</dbReference>
<dbReference type="GO" id="GO:0005819">
    <property type="term" value="C:spindle"/>
    <property type="evidence" value="ECO:0007669"/>
    <property type="project" value="TreeGrafter"/>
</dbReference>
<dbReference type="FunFam" id="1.20.58.1520:FF:000002">
    <property type="entry name" value="65-kDa microtubule-associated protein 6"/>
    <property type="match status" value="1"/>
</dbReference>
<feature type="coiled-coil region" evidence="9">
    <location>
        <begin position="311"/>
        <end position="338"/>
    </location>
</feature>
<protein>
    <submittedName>
        <fullName evidence="11">Microtubule-associated protein 8</fullName>
    </submittedName>
</protein>
<evidence type="ECO:0000313" key="11">
    <source>
        <dbReference type="EMBL" id="KAL0357771.1"/>
    </source>
</evidence>
<evidence type="ECO:0000256" key="3">
    <source>
        <dbReference type="ARBA" id="ARBA00006187"/>
    </source>
</evidence>
<comment type="caution">
    <text evidence="11">The sequence shown here is derived from an EMBL/GenBank/DDBJ whole genome shotgun (WGS) entry which is preliminary data.</text>
</comment>
<keyword evidence="4" id="KW-0963">Cytoplasm</keyword>
<evidence type="ECO:0000256" key="2">
    <source>
        <dbReference type="ARBA" id="ARBA00004245"/>
    </source>
</evidence>
<accession>A0AAW2PTF7</accession>
<dbReference type="Pfam" id="PF03999">
    <property type="entry name" value="MAP65_ASE1"/>
    <property type="match status" value="2"/>
</dbReference>
<sequence length="696" mass="79304">MLANGDFEVGPAFLSNSSEGILLNDEPDRLISPLQQWSVLGTIRYIDSKHYKVPQGKAAVELLSGAPSGIQVDLKLQRVDVHNFTMRSNGTGSASRHSVRFKAEPSRETSIRFYSFNETKASDGVLCGPVLDNVVLVDHMGKVGEDQFEREKVMLELEQECLEVYRRKVDTANISRARLHQQLAESEAEFTHLLLSWRKITSRTGKLIEYHGTANFQTVVDTPELIFPRMPNLIKDFHGKSKQRYHPEKMAGTLKEQLNSITPALREMQLRKEERVKQFRVVQGQIHKISAEIAGRTEYNDSSSAVWVNENDLSLKKLEEYQNELQRLHSEKSDRLQRVEKYMSRIKNLSATLGMDSSLIITKVHPSLNELSGLSKNISDGILEKLDSTVKSLELEKQTRLDKLQQLGRALANLWHLMDTPYEDCQQFLHVTSLSSMASAEISSPGSLTPDIVLQQRTKGEIDHADLLTSMDEQISRAEEEAASRKVIMEKVEKWILACDEERWLEEYSRDENRYSVSRGAHKNLKRAERARVMVNKIPALVDLLISKTRNWEEERKKVFLYDEVPLLAMLEEYNMLRKEKEEEKQREREQKKAQSKVVTQHESPFGTRPGTSSHRLFDKSSNGGFGNATPLNRRLSLGVQQMGSNSISSPTESISFVKGGRKRHGQRKYTQKGFSYHLREDTVSVVSSFSGPFSP</sequence>
<name>A0AAW2PTF7_9LAMI</name>
<evidence type="ECO:0000256" key="9">
    <source>
        <dbReference type="SAM" id="Coils"/>
    </source>
</evidence>
<feature type="compositionally biased region" description="Polar residues" evidence="10">
    <location>
        <begin position="610"/>
        <end position="623"/>
    </location>
</feature>
<evidence type="ECO:0000256" key="5">
    <source>
        <dbReference type="ARBA" id="ARBA00022553"/>
    </source>
</evidence>
<dbReference type="PANTHER" id="PTHR19321:SF3">
    <property type="entry name" value="65-KDA MICROTUBULE-ASSOCIATED PROTEIN 8"/>
    <property type="match status" value="1"/>
</dbReference>
<keyword evidence="6" id="KW-0493">Microtubule</keyword>
<dbReference type="GO" id="GO:0000226">
    <property type="term" value="P:microtubule cytoskeleton organization"/>
    <property type="evidence" value="ECO:0007669"/>
    <property type="project" value="InterPro"/>
</dbReference>
<keyword evidence="9" id="KW-0175">Coiled coil</keyword>
<feature type="compositionally biased region" description="Low complexity" evidence="10">
    <location>
        <begin position="645"/>
        <end position="656"/>
    </location>
</feature>
<evidence type="ECO:0000256" key="1">
    <source>
        <dbReference type="ARBA" id="ARBA00004123"/>
    </source>
</evidence>
<comment type="subcellular location">
    <subcellularLocation>
        <location evidence="2">Cytoplasm</location>
        <location evidence="2">Cytoskeleton</location>
    </subcellularLocation>
    <subcellularLocation>
        <location evidence="1">Nucleus</location>
    </subcellularLocation>
</comment>
<comment type="similarity">
    <text evidence="3">Belongs to the MAP65/ASE1 family.</text>
</comment>
<dbReference type="GO" id="GO:0008017">
    <property type="term" value="F:microtubule binding"/>
    <property type="evidence" value="ECO:0007669"/>
    <property type="project" value="InterPro"/>
</dbReference>
<dbReference type="GO" id="GO:0005874">
    <property type="term" value="C:microtubule"/>
    <property type="evidence" value="ECO:0007669"/>
    <property type="project" value="UniProtKB-KW"/>
</dbReference>
<evidence type="ECO:0000256" key="6">
    <source>
        <dbReference type="ARBA" id="ARBA00022701"/>
    </source>
</evidence>
<dbReference type="AlphaFoldDB" id="A0AAW2PTF7"/>
<feature type="compositionally biased region" description="Basic and acidic residues" evidence="10">
    <location>
        <begin position="581"/>
        <end position="593"/>
    </location>
</feature>
<reference evidence="11" key="1">
    <citation type="submission" date="2020-06" db="EMBL/GenBank/DDBJ databases">
        <authorList>
            <person name="Li T."/>
            <person name="Hu X."/>
            <person name="Zhang T."/>
            <person name="Song X."/>
            <person name="Zhang H."/>
            <person name="Dai N."/>
            <person name="Sheng W."/>
            <person name="Hou X."/>
            <person name="Wei L."/>
        </authorList>
    </citation>
    <scope>NUCLEOTIDE SEQUENCE</scope>
    <source>
        <strain evidence="11">KEN8</strain>
        <tissue evidence="11">Leaf</tissue>
    </source>
</reference>
<evidence type="ECO:0000256" key="7">
    <source>
        <dbReference type="ARBA" id="ARBA00023212"/>
    </source>
</evidence>
<evidence type="ECO:0000256" key="10">
    <source>
        <dbReference type="SAM" id="MobiDB-lite"/>
    </source>
</evidence>
<keyword evidence="8" id="KW-0539">Nucleus</keyword>
<feature type="region of interest" description="Disordered" evidence="10">
    <location>
        <begin position="581"/>
        <end position="670"/>
    </location>
</feature>
<dbReference type="Gene3D" id="1.20.58.1520">
    <property type="match status" value="1"/>
</dbReference>
<organism evidence="11">
    <name type="scientific">Sesamum calycinum</name>
    <dbReference type="NCBI Taxonomy" id="2727403"/>
    <lineage>
        <taxon>Eukaryota</taxon>
        <taxon>Viridiplantae</taxon>
        <taxon>Streptophyta</taxon>
        <taxon>Embryophyta</taxon>
        <taxon>Tracheophyta</taxon>
        <taxon>Spermatophyta</taxon>
        <taxon>Magnoliopsida</taxon>
        <taxon>eudicotyledons</taxon>
        <taxon>Gunneridae</taxon>
        <taxon>Pentapetalae</taxon>
        <taxon>asterids</taxon>
        <taxon>lamiids</taxon>
        <taxon>Lamiales</taxon>
        <taxon>Pedaliaceae</taxon>
        <taxon>Sesamum</taxon>
    </lineage>
</organism>
<dbReference type="PANTHER" id="PTHR19321">
    <property type="entry name" value="PROTEIN REGULATOR OF CYTOKINESIS 1 PRC1-RELATED"/>
    <property type="match status" value="1"/>
</dbReference>
<gene>
    <name evidence="11" type="ORF">Scaly_1462800</name>
</gene>
<reference evidence="11" key="2">
    <citation type="journal article" date="2024" name="Plant">
        <title>Genomic evolution and insights into agronomic trait innovations of Sesamum species.</title>
        <authorList>
            <person name="Miao H."/>
            <person name="Wang L."/>
            <person name="Qu L."/>
            <person name="Liu H."/>
            <person name="Sun Y."/>
            <person name="Le M."/>
            <person name="Wang Q."/>
            <person name="Wei S."/>
            <person name="Zheng Y."/>
            <person name="Lin W."/>
            <person name="Duan Y."/>
            <person name="Cao H."/>
            <person name="Xiong S."/>
            <person name="Wang X."/>
            <person name="Wei L."/>
            <person name="Li C."/>
            <person name="Ma Q."/>
            <person name="Ju M."/>
            <person name="Zhao R."/>
            <person name="Li G."/>
            <person name="Mu C."/>
            <person name="Tian Q."/>
            <person name="Mei H."/>
            <person name="Zhang T."/>
            <person name="Gao T."/>
            <person name="Zhang H."/>
        </authorList>
    </citation>
    <scope>NUCLEOTIDE SEQUENCE</scope>
    <source>
        <strain evidence="11">KEN8</strain>
    </source>
</reference>
<keyword evidence="5" id="KW-0597">Phosphoprotein</keyword>
<evidence type="ECO:0000256" key="4">
    <source>
        <dbReference type="ARBA" id="ARBA00022490"/>
    </source>
</evidence>
<evidence type="ECO:0000256" key="8">
    <source>
        <dbReference type="ARBA" id="ARBA00023242"/>
    </source>
</evidence>
<proteinExistence type="inferred from homology"/>
<feature type="compositionally biased region" description="Basic residues" evidence="10">
    <location>
        <begin position="660"/>
        <end position="670"/>
    </location>
</feature>